<sequence length="212" mass="23050">MHSKPVIFVVGADKGGVGKTTVTRAFLDFLDARGVSNRAFDTENEVAEGVRKRFFPERTEIVNLRDSDDQMKVFDTISGATATVIDVRAGLLSPTRQLLEDIGFLDPSRFGITIMHVLGNNQASIDELAPVAQKIAGMRHIAIGNHINDTKFAFPAGAVKIPMLSAKASEAVDRFNSGFAAFGANNQLAVLSGTVKKWLKDVFTEFDRVKLP</sequence>
<proteinExistence type="predicted"/>
<dbReference type="CDD" id="cd01983">
    <property type="entry name" value="SIMIBI"/>
    <property type="match status" value="1"/>
</dbReference>
<accession>A0A7Z0Q6R9</accession>
<organism evidence="1">
    <name type="scientific">Bradyrhizobium barranii subsp. barranii</name>
    <dbReference type="NCBI Taxonomy" id="2823807"/>
    <lineage>
        <taxon>Bacteria</taxon>
        <taxon>Pseudomonadati</taxon>
        <taxon>Pseudomonadota</taxon>
        <taxon>Alphaproteobacteria</taxon>
        <taxon>Hyphomicrobiales</taxon>
        <taxon>Nitrobacteraceae</taxon>
        <taxon>Bradyrhizobium</taxon>
        <taxon>Bradyrhizobium barranii</taxon>
    </lineage>
</organism>
<protein>
    <recommendedName>
        <fullName evidence="4">CobQ/CobB/MinD/ParA nucleotide binding domain-containing protein</fullName>
    </recommendedName>
</protein>
<dbReference type="RefSeq" id="WP_166342991.1">
    <property type="nucleotide sequence ID" value="NZ_CP088280.1"/>
</dbReference>
<dbReference type="SUPFAM" id="SSF52540">
    <property type="entry name" value="P-loop containing nucleoside triphosphate hydrolases"/>
    <property type="match status" value="1"/>
</dbReference>
<evidence type="ECO:0000313" key="3">
    <source>
        <dbReference type="Proteomes" id="UP000564836"/>
    </source>
</evidence>
<reference evidence="2 3" key="3">
    <citation type="journal article" date="2022" name="Int. J. Syst. Evol. Microbiol.">
        <title>Strains of Bradyrhizobium barranii sp. nov. associated with legumes native to Canada are symbionts of soybeans and belong to different subspecies (subsp. barranii subsp. nov. and subsp. apii subsp. nov.) and symbiovars (sv. glycinearum and sv. septentrionale).</title>
        <authorList>
            <person name="Bromfield E.S.P."/>
            <person name="Cloutier S."/>
            <person name="Wasai-Hara S."/>
            <person name="Minamisawa K."/>
        </authorList>
    </citation>
    <scope>NUCLEOTIDE SEQUENCE [LARGE SCALE GENOMIC DNA]</scope>
    <source>
        <strain evidence="2 3">323S2</strain>
    </source>
</reference>
<dbReference type="InterPro" id="IPR027417">
    <property type="entry name" value="P-loop_NTPase"/>
</dbReference>
<reference evidence="2 3" key="1">
    <citation type="journal article" date="2017" name="Syst. Appl. Microbiol.">
        <title>Soybeans inoculated with root zone soils of Canadian native legumes harbour diverse and novel Bradyrhizobium spp. that possess agricultural potential.</title>
        <authorList>
            <person name="Bromfield E.S.P."/>
            <person name="Cloutier S."/>
            <person name="Tambong J.T."/>
            <person name="Tran Thi T.V."/>
        </authorList>
    </citation>
    <scope>NUCLEOTIDE SEQUENCE [LARGE SCALE GENOMIC DNA]</scope>
    <source>
        <strain evidence="2 3">323S2</strain>
    </source>
</reference>
<gene>
    <name evidence="2" type="ORF">G6321_00015355</name>
    <name evidence="1" type="ORF">G6321_02915</name>
</gene>
<reference evidence="1" key="2">
    <citation type="submission" date="2020-06" db="EMBL/GenBank/DDBJ databases">
        <title>Whole Genome Sequence of Bradyrhizobium sp. Strain 323S2.</title>
        <authorList>
            <person name="Bromfield E.S.P."/>
        </authorList>
    </citation>
    <scope>NUCLEOTIDE SEQUENCE [LARGE SCALE GENOMIC DNA]</scope>
    <source>
        <strain evidence="1">323S2</strain>
    </source>
</reference>
<evidence type="ECO:0000313" key="1">
    <source>
        <dbReference type="EMBL" id="NYY87412.1"/>
    </source>
</evidence>
<evidence type="ECO:0008006" key="4">
    <source>
        <dbReference type="Google" id="ProtNLM"/>
    </source>
</evidence>
<name>A0A7Z0Q6R9_9BRAD</name>
<dbReference type="EMBL" id="CP088280">
    <property type="protein sequence ID" value="UGX96438.1"/>
    <property type="molecule type" value="Genomic_DNA"/>
</dbReference>
<dbReference type="AlphaFoldDB" id="A0A7Z0Q6R9"/>
<evidence type="ECO:0000313" key="2">
    <source>
        <dbReference type="EMBL" id="UGX96438.1"/>
    </source>
</evidence>
<dbReference type="Proteomes" id="UP000564836">
    <property type="component" value="Chromosome"/>
</dbReference>
<dbReference type="EMBL" id="JACBFH010000001">
    <property type="protein sequence ID" value="NYY87412.1"/>
    <property type="molecule type" value="Genomic_DNA"/>
</dbReference>